<feature type="binding site" evidence="7">
    <location>
        <position position="161"/>
    </location>
    <ligand>
        <name>Fe cation</name>
        <dbReference type="ChEBI" id="CHEBI:24875"/>
    </ligand>
</feature>
<dbReference type="Pfam" id="PF00814">
    <property type="entry name" value="TsaD"/>
    <property type="match status" value="1"/>
</dbReference>
<feature type="binding site" evidence="7">
    <location>
        <position position="165"/>
    </location>
    <ligand>
        <name>Fe cation</name>
        <dbReference type="ChEBI" id="CHEBI:24875"/>
    </ligand>
</feature>
<dbReference type="NCBIfam" id="TIGR03723">
    <property type="entry name" value="T6A_TsaD_YgjD"/>
    <property type="match status" value="1"/>
</dbReference>
<comment type="similarity">
    <text evidence="7">Belongs to the KAE1 / TsaD family.</text>
</comment>
<sequence>MTGHDRPTLRETCLMTARTATYTVGNAVGETSSAPSMRPLICLGIESSCDETAAAVVVSDPAARAGEGRPLGHIRAHLVLSQIDEHKGFGGVVPEIAARAHIDHLDRLVAATMAEAGMTLGGLDAIAVTSGPGLIGGVMVGLMTAKGLALGAGVPLIGINHLEAHALTARLTDGVDFPFLLLLVSGGHCLIAEVTGHGRYRRLGATIDDAVGEAFDKTARLLGLGYPGGPAVERAAATGDPARFAFPRPMIGRPDCDFSFSGLKTAIRQEAQRLKVLSHQDVADLAASFQAAVADSIADRVGRAAKAFVAGHGRGGALVVAGGVAANAALRARLAGVAGTHGLHLVAPPIRLCTDNGAMIAWAGIERLMQGPVDAGQGLDLVARARWPLDPDAEQVAAGGRGRHRG</sequence>
<dbReference type="PRINTS" id="PR00789">
    <property type="entry name" value="OSIALOPTASE"/>
</dbReference>
<evidence type="ECO:0000313" key="10">
    <source>
        <dbReference type="Proteomes" id="UP000603352"/>
    </source>
</evidence>
<keyword evidence="7" id="KW-0963">Cytoplasm</keyword>
<feature type="binding site" evidence="7">
    <location>
        <position position="327"/>
    </location>
    <ligand>
        <name>substrate</name>
    </ligand>
</feature>
<evidence type="ECO:0000256" key="7">
    <source>
        <dbReference type="HAMAP-Rule" id="MF_01445"/>
    </source>
</evidence>
<feature type="binding site" evidence="7">
    <location>
        <position position="355"/>
    </location>
    <ligand>
        <name>Fe cation</name>
        <dbReference type="ChEBI" id="CHEBI:24875"/>
    </ligand>
</feature>
<proteinExistence type="inferred from homology"/>
<keyword evidence="1 7" id="KW-0808">Transferase</keyword>
<dbReference type="Gene3D" id="3.30.420.40">
    <property type="match status" value="2"/>
</dbReference>
<dbReference type="PANTHER" id="PTHR11735">
    <property type="entry name" value="TRNA N6-ADENOSINE THREONYLCARBAMOYLTRANSFERASE"/>
    <property type="match status" value="1"/>
</dbReference>
<feature type="binding site" evidence="7">
    <location>
        <position position="233"/>
    </location>
    <ligand>
        <name>substrate</name>
    </ligand>
</feature>
<dbReference type="InterPro" id="IPR022450">
    <property type="entry name" value="TsaD"/>
</dbReference>
<keyword evidence="2 7" id="KW-0819">tRNA processing</keyword>
<dbReference type="NCBIfam" id="TIGR00329">
    <property type="entry name" value="gcp_kae1"/>
    <property type="match status" value="1"/>
</dbReference>
<dbReference type="InterPro" id="IPR000905">
    <property type="entry name" value="Gcp-like_dom"/>
</dbReference>
<evidence type="ECO:0000259" key="8">
    <source>
        <dbReference type="Pfam" id="PF00814"/>
    </source>
</evidence>
<comment type="catalytic activity">
    <reaction evidence="6 7">
        <text>L-threonylcarbamoyladenylate + adenosine(37) in tRNA = N(6)-L-threonylcarbamoyladenosine(37) in tRNA + AMP + H(+)</text>
        <dbReference type="Rhea" id="RHEA:37059"/>
        <dbReference type="Rhea" id="RHEA-COMP:10162"/>
        <dbReference type="Rhea" id="RHEA-COMP:10163"/>
        <dbReference type="ChEBI" id="CHEBI:15378"/>
        <dbReference type="ChEBI" id="CHEBI:73682"/>
        <dbReference type="ChEBI" id="CHEBI:74411"/>
        <dbReference type="ChEBI" id="CHEBI:74418"/>
        <dbReference type="ChEBI" id="CHEBI:456215"/>
        <dbReference type="EC" id="2.3.1.234"/>
    </reaction>
</comment>
<dbReference type="SUPFAM" id="SSF53067">
    <property type="entry name" value="Actin-like ATPase domain"/>
    <property type="match status" value="2"/>
</dbReference>
<gene>
    <name evidence="7 9" type="primary">tsaD</name>
    <name evidence="9" type="ORF">GCM10011505_21580</name>
</gene>
<reference evidence="10" key="1">
    <citation type="journal article" date="2019" name="Int. J. Syst. Evol. Microbiol.">
        <title>The Global Catalogue of Microorganisms (GCM) 10K type strain sequencing project: providing services to taxonomists for standard genome sequencing and annotation.</title>
        <authorList>
            <consortium name="The Broad Institute Genomics Platform"/>
            <consortium name="The Broad Institute Genome Sequencing Center for Infectious Disease"/>
            <person name="Wu L."/>
            <person name="Ma J."/>
        </authorList>
    </citation>
    <scope>NUCLEOTIDE SEQUENCE [LARGE SCALE GENOMIC DNA]</scope>
    <source>
        <strain evidence="10">CGMCC 1.10188</strain>
    </source>
</reference>
<keyword evidence="4 7" id="KW-0408">Iron</keyword>
<dbReference type="CDD" id="cd24133">
    <property type="entry name" value="ASKHA_NBD_TsaD_bac"/>
    <property type="match status" value="1"/>
</dbReference>
<feature type="binding site" evidence="7">
    <location>
        <position position="229"/>
    </location>
    <ligand>
        <name>substrate</name>
    </ligand>
</feature>
<evidence type="ECO:0000256" key="3">
    <source>
        <dbReference type="ARBA" id="ARBA00022723"/>
    </source>
</evidence>
<dbReference type="InterPro" id="IPR043129">
    <property type="entry name" value="ATPase_NBD"/>
</dbReference>
<keyword evidence="10" id="KW-1185">Reference proteome</keyword>
<evidence type="ECO:0000256" key="6">
    <source>
        <dbReference type="ARBA" id="ARBA00048117"/>
    </source>
</evidence>
<dbReference type="EMBL" id="BMDZ01000021">
    <property type="protein sequence ID" value="GGB39705.1"/>
    <property type="molecule type" value="Genomic_DNA"/>
</dbReference>
<dbReference type="EC" id="2.3.1.234" evidence="7"/>
<evidence type="ECO:0000256" key="2">
    <source>
        <dbReference type="ARBA" id="ARBA00022694"/>
    </source>
</evidence>
<dbReference type="PANTHER" id="PTHR11735:SF6">
    <property type="entry name" value="TRNA N6-ADENOSINE THREONYLCARBAMOYLTRANSFERASE, MITOCHONDRIAL"/>
    <property type="match status" value="1"/>
</dbReference>
<feature type="domain" description="Gcp-like" evidence="8">
    <location>
        <begin position="74"/>
        <end position="362"/>
    </location>
</feature>
<keyword evidence="3 7" id="KW-0479">Metal-binding</keyword>
<organism evidence="9 10">
    <name type="scientific">Tistrella bauzanensis</name>
    <dbReference type="NCBI Taxonomy" id="657419"/>
    <lineage>
        <taxon>Bacteria</taxon>
        <taxon>Pseudomonadati</taxon>
        <taxon>Pseudomonadota</taxon>
        <taxon>Alphaproteobacteria</taxon>
        <taxon>Geminicoccales</taxon>
        <taxon>Geminicoccaceae</taxon>
        <taxon>Tistrella</taxon>
    </lineage>
</organism>
<dbReference type="HAMAP" id="MF_01445">
    <property type="entry name" value="TsaD"/>
    <property type="match status" value="1"/>
</dbReference>
<feature type="binding site" evidence="7">
    <location>
        <begin position="183"/>
        <end position="187"/>
    </location>
    <ligand>
        <name>substrate</name>
    </ligand>
</feature>
<keyword evidence="5 7" id="KW-0012">Acyltransferase</keyword>
<accession>A0ABQ1IGN4</accession>
<evidence type="ECO:0000256" key="5">
    <source>
        <dbReference type="ARBA" id="ARBA00023315"/>
    </source>
</evidence>
<comment type="function">
    <text evidence="7">Required for the formation of a threonylcarbamoyl group on adenosine at position 37 (t(6)A37) in tRNAs that read codons beginning with adenine. Is involved in the transfer of the threonylcarbamoyl moiety of threonylcarbamoyl-AMP (TC-AMP) to the N6 group of A37, together with TsaE and TsaB. TsaD likely plays a direct catalytic role in this reaction.</text>
</comment>
<feature type="binding site" evidence="7">
    <location>
        <position position="216"/>
    </location>
    <ligand>
        <name>substrate</name>
    </ligand>
</feature>
<comment type="caution">
    <text evidence="9">The sequence shown here is derived from an EMBL/GenBank/DDBJ whole genome shotgun (WGS) entry which is preliminary data.</text>
</comment>
<evidence type="ECO:0000256" key="4">
    <source>
        <dbReference type="ARBA" id="ARBA00023004"/>
    </source>
</evidence>
<evidence type="ECO:0000256" key="1">
    <source>
        <dbReference type="ARBA" id="ARBA00022679"/>
    </source>
</evidence>
<dbReference type="Proteomes" id="UP000603352">
    <property type="component" value="Unassembled WGS sequence"/>
</dbReference>
<comment type="cofactor">
    <cofactor evidence="7">
        <name>Fe(2+)</name>
        <dbReference type="ChEBI" id="CHEBI:29033"/>
    </cofactor>
    <text evidence="7">Binds 1 Fe(2+) ion per subunit.</text>
</comment>
<evidence type="ECO:0000313" key="9">
    <source>
        <dbReference type="EMBL" id="GGB39705.1"/>
    </source>
</evidence>
<dbReference type="InterPro" id="IPR017861">
    <property type="entry name" value="KAE1/TsaD"/>
</dbReference>
<name>A0ABQ1IGN4_9PROT</name>
<comment type="subcellular location">
    <subcellularLocation>
        <location evidence="7">Cytoplasm</location>
    </subcellularLocation>
</comment>
<protein>
    <recommendedName>
        <fullName evidence="7">tRNA N6-adenosine threonylcarbamoyltransferase</fullName>
        <ecNumber evidence="7">2.3.1.234</ecNumber>
    </recommendedName>
    <alternativeName>
        <fullName evidence="7">N6-L-threonylcarbamoyladenine synthase</fullName>
        <shortName evidence="7">t(6)A synthase</shortName>
    </alternativeName>
    <alternativeName>
        <fullName evidence="7">t(6)A37 threonylcarbamoyladenosine biosynthesis protein TsaD</fullName>
    </alternativeName>
    <alternativeName>
        <fullName evidence="7">tRNA threonylcarbamoyladenosine biosynthesis protein TsaD</fullName>
    </alternativeName>
</protein>